<proteinExistence type="predicted"/>
<evidence type="ECO:0000313" key="2">
    <source>
        <dbReference type="Proteomes" id="UP000824120"/>
    </source>
</evidence>
<dbReference type="EMBL" id="JACXVP010000007">
    <property type="protein sequence ID" value="KAG5595388.1"/>
    <property type="molecule type" value="Genomic_DNA"/>
</dbReference>
<dbReference type="Proteomes" id="UP000824120">
    <property type="component" value="Chromosome 7"/>
</dbReference>
<name>A0A9J5Y7Z0_SOLCO</name>
<evidence type="ECO:0000313" key="1">
    <source>
        <dbReference type="EMBL" id="KAG5595388.1"/>
    </source>
</evidence>
<sequence length="50" mass="5142">MPKVPSVSGVLCWPYIAADGERGGMGRNSTVGHPKATLNFVAKFSGPPGV</sequence>
<organism evidence="1 2">
    <name type="scientific">Solanum commersonii</name>
    <name type="common">Commerson's wild potato</name>
    <name type="synonym">Commerson's nightshade</name>
    <dbReference type="NCBI Taxonomy" id="4109"/>
    <lineage>
        <taxon>Eukaryota</taxon>
        <taxon>Viridiplantae</taxon>
        <taxon>Streptophyta</taxon>
        <taxon>Embryophyta</taxon>
        <taxon>Tracheophyta</taxon>
        <taxon>Spermatophyta</taxon>
        <taxon>Magnoliopsida</taxon>
        <taxon>eudicotyledons</taxon>
        <taxon>Gunneridae</taxon>
        <taxon>Pentapetalae</taxon>
        <taxon>asterids</taxon>
        <taxon>lamiids</taxon>
        <taxon>Solanales</taxon>
        <taxon>Solanaceae</taxon>
        <taxon>Solanoideae</taxon>
        <taxon>Solaneae</taxon>
        <taxon>Solanum</taxon>
    </lineage>
</organism>
<protein>
    <submittedName>
        <fullName evidence="1">Uncharacterized protein</fullName>
    </submittedName>
</protein>
<accession>A0A9J5Y7Z0</accession>
<dbReference type="AlphaFoldDB" id="A0A9J5Y7Z0"/>
<comment type="caution">
    <text evidence="1">The sequence shown here is derived from an EMBL/GenBank/DDBJ whole genome shotgun (WGS) entry which is preliminary data.</text>
</comment>
<reference evidence="1 2" key="1">
    <citation type="submission" date="2020-09" db="EMBL/GenBank/DDBJ databases">
        <title>De no assembly of potato wild relative species, Solanum commersonii.</title>
        <authorList>
            <person name="Cho K."/>
        </authorList>
    </citation>
    <scope>NUCLEOTIDE SEQUENCE [LARGE SCALE GENOMIC DNA]</scope>
    <source>
        <strain evidence="1">LZ3.2</strain>
        <tissue evidence="1">Leaf</tissue>
    </source>
</reference>
<keyword evidence="2" id="KW-1185">Reference proteome</keyword>
<gene>
    <name evidence="1" type="ORF">H5410_036620</name>
</gene>